<feature type="region of interest" description="Disordered" evidence="3">
    <location>
        <begin position="412"/>
        <end position="435"/>
    </location>
</feature>
<dbReference type="Pfam" id="PF00076">
    <property type="entry name" value="RRM_1"/>
    <property type="match status" value="1"/>
</dbReference>
<dbReference type="InterPro" id="IPR000504">
    <property type="entry name" value="RRM_dom"/>
</dbReference>
<dbReference type="PROSITE" id="PS50102">
    <property type="entry name" value="RRM"/>
    <property type="match status" value="1"/>
</dbReference>
<evidence type="ECO:0000256" key="1">
    <source>
        <dbReference type="ARBA" id="ARBA00022884"/>
    </source>
</evidence>
<feature type="non-terminal residue" evidence="5">
    <location>
        <position position="1"/>
    </location>
</feature>
<gene>
    <name evidence="5" type="primary">Raver2</name>
    <name evidence="5" type="ORF">SAPAEN_R04650</name>
</gene>
<dbReference type="FunFam" id="3.30.70.330:FF:000116">
    <property type="entry name" value="Putative ribonucleoprotein PTB-binding 1"/>
    <property type="match status" value="1"/>
</dbReference>
<organism evidence="5 6">
    <name type="scientific">Sapayoa aenigma</name>
    <name type="common">broad-billed sapayoa</name>
    <dbReference type="NCBI Taxonomy" id="239371"/>
    <lineage>
        <taxon>Eukaryota</taxon>
        <taxon>Metazoa</taxon>
        <taxon>Chordata</taxon>
        <taxon>Craniata</taxon>
        <taxon>Vertebrata</taxon>
        <taxon>Euteleostomi</taxon>
        <taxon>Archelosauria</taxon>
        <taxon>Archosauria</taxon>
        <taxon>Dinosauria</taxon>
        <taxon>Saurischia</taxon>
        <taxon>Theropoda</taxon>
        <taxon>Coelurosauria</taxon>
        <taxon>Aves</taxon>
        <taxon>Neognathae</taxon>
        <taxon>Neoaves</taxon>
        <taxon>Telluraves</taxon>
        <taxon>Australaves</taxon>
        <taxon>Passeriformes</taxon>
        <taxon>Tyrannidae</taxon>
        <taxon>Sapayoa</taxon>
    </lineage>
</organism>
<evidence type="ECO:0000313" key="5">
    <source>
        <dbReference type="EMBL" id="NXA03898.1"/>
    </source>
</evidence>
<evidence type="ECO:0000259" key="4">
    <source>
        <dbReference type="PROSITE" id="PS50102"/>
    </source>
</evidence>
<dbReference type="GO" id="GO:0003729">
    <property type="term" value="F:mRNA binding"/>
    <property type="evidence" value="ECO:0007669"/>
    <property type="project" value="TreeGrafter"/>
</dbReference>
<accession>A0A7K7SHE3</accession>
<dbReference type="PANTHER" id="PTHR48025:SF1">
    <property type="entry name" value="RRM DOMAIN-CONTAINING PROTEIN"/>
    <property type="match status" value="1"/>
</dbReference>
<dbReference type="InterPro" id="IPR035979">
    <property type="entry name" value="RBD_domain_sf"/>
</dbReference>
<dbReference type="InterPro" id="IPR050502">
    <property type="entry name" value="Euk_RNA-bind_prot"/>
</dbReference>
<reference evidence="5 6" key="1">
    <citation type="submission" date="2019-09" db="EMBL/GenBank/DDBJ databases">
        <title>Bird 10,000 Genomes (B10K) Project - Family phase.</title>
        <authorList>
            <person name="Zhang G."/>
        </authorList>
    </citation>
    <scope>NUCLEOTIDE SEQUENCE [LARGE SCALE GENOMIC DNA]</scope>
    <source>
        <strain evidence="5">B10K-DU-030-41</strain>
        <tissue evidence="5">Muscle</tissue>
    </source>
</reference>
<dbReference type="Gene3D" id="3.30.70.330">
    <property type="match status" value="3"/>
</dbReference>
<dbReference type="FunFam" id="3.30.70.330:FF:000100">
    <property type="entry name" value="Putative ribonucleoprotein PTB-binding 1"/>
    <property type="match status" value="1"/>
</dbReference>
<evidence type="ECO:0000313" key="6">
    <source>
        <dbReference type="Proteomes" id="UP000589485"/>
    </source>
</evidence>
<dbReference type="SMART" id="SM00360">
    <property type="entry name" value="RRM"/>
    <property type="match status" value="3"/>
</dbReference>
<dbReference type="Proteomes" id="UP000589485">
    <property type="component" value="Unassembled WGS sequence"/>
</dbReference>
<name>A0A7K7SHE3_9TYRA</name>
<dbReference type="OrthoDB" id="639027at2759"/>
<dbReference type="PANTHER" id="PTHR48025">
    <property type="entry name" value="OS02G0815200 PROTEIN"/>
    <property type="match status" value="1"/>
</dbReference>
<evidence type="ECO:0000256" key="2">
    <source>
        <dbReference type="PROSITE-ProRule" id="PRU00176"/>
    </source>
</evidence>
<dbReference type="InterPro" id="IPR034636">
    <property type="entry name" value="RAVER2_RRM2"/>
</dbReference>
<feature type="domain" description="RRM" evidence="4">
    <location>
        <begin position="60"/>
        <end position="138"/>
    </location>
</feature>
<dbReference type="SUPFAM" id="SSF54928">
    <property type="entry name" value="RNA-binding domain, RBD"/>
    <property type="match status" value="2"/>
</dbReference>
<feature type="compositionally biased region" description="Polar residues" evidence="3">
    <location>
        <begin position="450"/>
        <end position="470"/>
    </location>
</feature>
<keyword evidence="6" id="KW-1185">Reference proteome</keyword>
<protein>
    <submittedName>
        <fullName evidence="5">RAVR2 protein</fullName>
    </submittedName>
</protein>
<dbReference type="InterPro" id="IPR012677">
    <property type="entry name" value="Nucleotide-bd_a/b_plait_sf"/>
</dbReference>
<dbReference type="GO" id="GO:0005634">
    <property type="term" value="C:nucleus"/>
    <property type="evidence" value="ECO:0007669"/>
    <property type="project" value="TreeGrafter"/>
</dbReference>
<keyword evidence="1 2" id="KW-0694">RNA-binding</keyword>
<sequence>QEIHDLFKDYEIKYCYVDRNKRTAFVTLLNGEQAQSAIRKFHQYSLRGKEISVQLQPTDALLCITNLPVSLTLEEFEELVRAHGNVERCFLVYSEVTGHSKGYGFVEYMKKDSAAKARLELLGKQLEESTLFAQWMDVNQLTTNLIHSKCLCVDKLQKDCADSKELIQALSLKYKPVFCQFSQDEDGGTGDFAVVEYETAEQAEKVREQTAGMTIRGRRVQVSYCAPGAPGRSTLAALIAAQRMMRNNRKGLLPEPNPVQIMKSFNNPAMLQMLLQPQLRGHAVKPGVLGASAGLPHLINSALGPPFLQLNKVHQSSVLGSTSNVLLQSPAHLPLPQQQLLKMENIQANSKPGLLGDPPTMLLQTVLGIGVLPAVGSGMGSRGEALKSSNLPPIPAAGMGMLPFFPSQHIVGQTIPGQNHVPDKPEGSQPYPQPLPNLPAGALRANAKPQNQLKSPDTNLGTPLKKQTSLLGEPPKEIRLSTNPYLNLASVLPGICVPAIVSKACSPQQQTGPPSSVVDAAASQGTASQQPVENCFPYPQQHGEYTQAAPARSEKRSSSYLVSSPEPGPVEFPAPGSAIRYTESSLKKKRVY</sequence>
<feature type="non-terminal residue" evidence="5">
    <location>
        <position position="592"/>
    </location>
</feature>
<comment type="caution">
    <text evidence="5">The sequence shown here is derived from an EMBL/GenBank/DDBJ whole genome shotgun (WGS) entry which is preliminary data.</text>
</comment>
<feature type="region of interest" description="Disordered" evidence="3">
    <location>
        <begin position="506"/>
        <end position="578"/>
    </location>
</feature>
<dbReference type="EMBL" id="VZSY01000013">
    <property type="protein sequence ID" value="NXA03898.1"/>
    <property type="molecule type" value="Genomic_DNA"/>
</dbReference>
<proteinExistence type="predicted"/>
<feature type="compositionally biased region" description="Polar residues" evidence="3">
    <location>
        <begin position="523"/>
        <end position="532"/>
    </location>
</feature>
<feature type="region of interest" description="Disordered" evidence="3">
    <location>
        <begin position="450"/>
        <end position="476"/>
    </location>
</feature>
<evidence type="ECO:0000256" key="3">
    <source>
        <dbReference type="SAM" id="MobiDB-lite"/>
    </source>
</evidence>
<dbReference type="AlphaFoldDB" id="A0A7K7SHE3"/>
<dbReference type="CDD" id="cd12666">
    <property type="entry name" value="RRM2_RAVER2"/>
    <property type="match status" value="1"/>
</dbReference>